<sequence length="314" mass="35076">MSAKSSSNGSSHASNNIHAELRFVNMDNFEKNSIQSFSITVPNGVRPLQYFTNESFQDSYPADATKFAPSSSDACLPVTVHKKLEGQCIFDPASSIKFLGGEEKIGCTLINNDSQALVDYSQMGGEVQRLPSSAQNGTGVLQHVTKISPSLPEESVLKVQSGTPPPWLEIHELDLKVGKAEVMNNSVSIPNQMRPSHKIRNPKRVGAAWAEKRRAELVKEKSGDVVSSFDADWLPNFGRVWQSGSRKESRKEFENERHKLFKFDSITKESTTLQPYVSKRMLLLEFIFLLLEVCWYNSCRFVGMRRASLVISIA</sequence>
<name>W1NJ79_AMBTC</name>
<organism evidence="1 2">
    <name type="scientific">Amborella trichopoda</name>
    <dbReference type="NCBI Taxonomy" id="13333"/>
    <lineage>
        <taxon>Eukaryota</taxon>
        <taxon>Viridiplantae</taxon>
        <taxon>Streptophyta</taxon>
        <taxon>Embryophyta</taxon>
        <taxon>Tracheophyta</taxon>
        <taxon>Spermatophyta</taxon>
        <taxon>Magnoliopsida</taxon>
        <taxon>Amborellales</taxon>
        <taxon>Amborellaceae</taxon>
        <taxon>Amborella</taxon>
    </lineage>
</organism>
<dbReference type="HOGENOM" id="CLU_886664_0_0_1"/>
<dbReference type="eggNOG" id="ENOG502QS8B">
    <property type="taxonomic scope" value="Eukaryota"/>
</dbReference>
<dbReference type="InterPro" id="IPR028015">
    <property type="entry name" value="CCDC84-like"/>
</dbReference>
<dbReference type="Gramene" id="ERM95526">
    <property type="protein sequence ID" value="ERM95526"/>
    <property type="gene ID" value="AMTR_s00151p00094160"/>
</dbReference>
<evidence type="ECO:0000313" key="1">
    <source>
        <dbReference type="EMBL" id="ERM95526.1"/>
    </source>
</evidence>
<proteinExistence type="predicted"/>
<keyword evidence="2" id="KW-1185">Reference proteome</keyword>
<reference evidence="2" key="1">
    <citation type="journal article" date="2013" name="Science">
        <title>The Amborella genome and the evolution of flowering plants.</title>
        <authorList>
            <consortium name="Amborella Genome Project"/>
        </authorList>
    </citation>
    <scope>NUCLEOTIDE SEQUENCE [LARGE SCALE GENOMIC DNA]</scope>
</reference>
<dbReference type="OMA" id="PWLEIHE"/>
<dbReference type="AlphaFoldDB" id="W1NJ79"/>
<dbReference type="Proteomes" id="UP000017836">
    <property type="component" value="Unassembled WGS sequence"/>
</dbReference>
<protein>
    <submittedName>
        <fullName evidence="1">Uncharacterized protein</fullName>
    </submittedName>
</protein>
<dbReference type="EMBL" id="KI397475">
    <property type="protein sequence ID" value="ERM95526.1"/>
    <property type="molecule type" value="Genomic_DNA"/>
</dbReference>
<accession>W1NJ79</accession>
<dbReference type="PANTHER" id="PTHR31198">
    <property type="entry name" value="COILED-COIL DOMAIN-CONTAINING PROTEIN 84"/>
    <property type="match status" value="1"/>
</dbReference>
<dbReference type="PANTHER" id="PTHR31198:SF1">
    <property type="entry name" value="CENTROSOMAL AT-AC SPLICING FACTOR"/>
    <property type="match status" value="1"/>
</dbReference>
<evidence type="ECO:0000313" key="2">
    <source>
        <dbReference type="Proteomes" id="UP000017836"/>
    </source>
</evidence>
<dbReference type="Pfam" id="PF14968">
    <property type="entry name" value="CCDC84"/>
    <property type="match status" value="1"/>
</dbReference>
<gene>
    <name evidence="1" type="ORF">AMTR_s00151p00094160</name>
</gene>